<comment type="function">
    <text evidence="7 8">One of the essential components for the initiation of protein synthesis. Protects formylmethionyl-tRNA from spontaneous hydrolysis and promotes its binding to the 30S ribosomal subunits. Also involved in the hydrolysis of GTP during the formation of the 70S ribosomal complex.</text>
</comment>
<dbReference type="Gene3D" id="2.40.30.10">
    <property type="entry name" value="Translation factors"/>
    <property type="match status" value="2"/>
</dbReference>
<evidence type="ECO:0000256" key="3">
    <source>
        <dbReference type="ARBA" id="ARBA00022540"/>
    </source>
</evidence>
<feature type="region of interest" description="G-domain" evidence="7">
    <location>
        <begin position="165"/>
        <end position="313"/>
    </location>
</feature>
<dbReference type="SUPFAM" id="SSF50447">
    <property type="entry name" value="Translation proteins"/>
    <property type="match status" value="2"/>
</dbReference>
<dbReference type="InterPro" id="IPR005225">
    <property type="entry name" value="Small_GTP-bd"/>
</dbReference>
<dbReference type="NCBIfam" id="TIGR00231">
    <property type="entry name" value="small_GTP"/>
    <property type="match status" value="1"/>
</dbReference>
<dbReference type="GO" id="GO:0005737">
    <property type="term" value="C:cytoplasm"/>
    <property type="evidence" value="ECO:0007669"/>
    <property type="project" value="UniProtKB-SubCell"/>
</dbReference>
<dbReference type="InterPro" id="IPR015760">
    <property type="entry name" value="TIF_IF2"/>
</dbReference>
<feature type="binding site" evidence="7">
    <location>
        <begin position="271"/>
        <end position="274"/>
    </location>
    <ligand>
        <name>GTP</name>
        <dbReference type="ChEBI" id="CHEBI:37565"/>
    </ligand>
</feature>
<dbReference type="PANTHER" id="PTHR43381:SF4">
    <property type="entry name" value="EUKARYOTIC TRANSLATION INITIATION FACTOR 5B"/>
    <property type="match status" value="1"/>
</dbReference>
<dbReference type="NCBIfam" id="TIGR00487">
    <property type="entry name" value="IF-2"/>
    <property type="match status" value="1"/>
</dbReference>
<dbReference type="InterPro" id="IPR023115">
    <property type="entry name" value="TIF_IF2_dom3"/>
</dbReference>
<dbReference type="CDD" id="cd01887">
    <property type="entry name" value="IF2_eIF5B"/>
    <property type="match status" value="1"/>
</dbReference>
<comment type="caution">
    <text evidence="10">The sequence shown here is derived from an EMBL/GenBank/DDBJ whole genome shotgun (WGS) entry which is preliminary data.</text>
</comment>
<keyword evidence="4 7" id="KW-0547">Nucleotide-binding</keyword>
<accession>A0A2H0YR90</accession>
<dbReference type="GO" id="GO:0003924">
    <property type="term" value="F:GTPase activity"/>
    <property type="evidence" value="ECO:0007669"/>
    <property type="project" value="UniProtKB-UniRule"/>
</dbReference>
<comment type="subcellular location">
    <subcellularLocation>
        <location evidence="7">Cytoplasm</location>
    </subcellularLocation>
</comment>
<dbReference type="Proteomes" id="UP000236845">
    <property type="component" value="Unassembled WGS sequence"/>
</dbReference>
<name>A0A2H0YR90_9BACT</name>
<evidence type="ECO:0000256" key="8">
    <source>
        <dbReference type="RuleBase" id="RU000644"/>
    </source>
</evidence>
<evidence type="ECO:0000256" key="6">
    <source>
        <dbReference type="ARBA" id="ARBA00023134"/>
    </source>
</evidence>
<evidence type="ECO:0000313" key="11">
    <source>
        <dbReference type="Proteomes" id="UP000236845"/>
    </source>
</evidence>
<dbReference type="SUPFAM" id="SSF52156">
    <property type="entry name" value="Initiation factor IF2/eIF5b, domain 3"/>
    <property type="match status" value="1"/>
</dbReference>
<dbReference type="CDD" id="cd03702">
    <property type="entry name" value="IF2_mtIF2_II"/>
    <property type="match status" value="1"/>
</dbReference>
<dbReference type="InterPro" id="IPR053905">
    <property type="entry name" value="EF-G-like_DII"/>
</dbReference>
<dbReference type="PANTHER" id="PTHR43381">
    <property type="entry name" value="TRANSLATION INITIATION FACTOR IF-2-RELATED"/>
    <property type="match status" value="1"/>
</dbReference>
<feature type="binding site" evidence="7">
    <location>
        <begin position="171"/>
        <end position="178"/>
    </location>
    <ligand>
        <name>GTP</name>
        <dbReference type="ChEBI" id="CHEBI:37565"/>
    </ligand>
</feature>
<dbReference type="InterPro" id="IPR036925">
    <property type="entry name" value="TIF_IF2_dom3_sf"/>
</dbReference>
<dbReference type="PROSITE" id="PS51722">
    <property type="entry name" value="G_TR_2"/>
    <property type="match status" value="1"/>
</dbReference>
<gene>
    <name evidence="7" type="primary">infB</name>
    <name evidence="10" type="ORF">COT26_00450</name>
</gene>
<feature type="domain" description="Tr-type G" evidence="9">
    <location>
        <begin position="162"/>
        <end position="332"/>
    </location>
</feature>
<evidence type="ECO:0000256" key="7">
    <source>
        <dbReference type="HAMAP-Rule" id="MF_00100"/>
    </source>
</evidence>
<dbReference type="Pfam" id="PF11987">
    <property type="entry name" value="IF-2"/>
    <property type="match status" value="1"/>
</dbReference>
<dbReference type="GO" id="GO:0005525">
    <property type="term" value="F:GTP binding"/>
    <property type="evidence" value="ECO:0007669"/>
    <property type="project" value="UniProtKB-KW"/>
</dbReference>
<keyword evidence="7" id="KW-0963">Cytoplasm</keyword>
<dbReference type="FunFam" id="3.40.50.10050:FF:000001">
    <property type="entry name" value="Translation initiation factor IF-2"/>
    <property type="match status" value="1"/>
</dbReference>
<keyword evidence="6 7" id="KW-0342">GTP-binding</keyword>
<dbReference type="SUPFAM" id="SSF52540">
    <property type="entry name" value="P-loop containing nucleoside triphosphate hydrolases"/>
    <property type="match status" value="1"/>
</dbReference>
<evidence type="ECO:0000259" key="9">
    <source>
        <dbReference type="PROSITE" id="PS51722"/>
    </source>
</evidence>
<dbReference type="GO" id="GO:0003743">
    <property type="term" value="F:translation initiation factor activity"/>
    <property type="evidence" value="ECO:0007669"/>
    <property type="project" value="UniProtKB-UniRule"/>
</dbReference>
<evidence type="ECO:0000256" key="1">
    <source>
        <dbReference type="ARBA" id="ARBA00007733"/>
    </source>
</evidence>
<dbReference type="InterPro" id="IPR006847">
    <property type="entry name" value="IF2_N"/>
</dbReference>
<keyword evidence="3 7" id="KW-0396">Initiation factor</keyword>
<evidence type="ECO:0000313" key="10">
    <source>
        <dbReference type="EMBL" id="PIS40980.1"/>
    </source>
</evidence>
<comment type="similarity">
    <text evidence="1 7 8">Belongs to the TRAFAC class translation factor GTPase superfamily. Classic translation factor GTPase family. IF-2 subfamily.</text>
</comment>
<sequence>MNVTELARRLRIPVQNLRQALPKLGFGIGSKAHKVSDVVGMGIIKKFKETPELFEPEKEEDEIAKAETAGPVGQIEIPSRITVREFAARLGKPAPLVISHLMKNGILATLNEEIDFDTASIVGSDFGAEIKPQKEKTTSERETDLAQKVSEIILADKDRTTPRPPVVVVMGHVDHGKTSLLDAIRTTNVAGKEHGGITQHIGAYQVEKNNRLITFIDTPGHEAFTAMRARGANIADVCILVIAADDGIKPQTREALNIIERTKIPFVVAINKIDKEGASLDKVKTELASINLQPEDWGGKIVTVGVSAKTGQGIDDLLEAILLTADMEKDLLLTNPKGKLVGTVIESHVDPGEGPVATILIQNGALEIGDFVTAGSVIGKVKSLKDWNDKIVNKAEPSMPVVILGLKAAPAVGDVLEAPTDEKAARKLMKQQEATLRLMQMKARESAKTASVIAGKTEGETKKLPLFLKADKVGSLEAILESLKTFSFKEVRPEVVGQALGNINESDVMRAEQAGAWLLGFNVSANQKAIANASTKVKTYAVIYELLDDIKKGLEEKLGADIVEEAIGQARILKIFRSESKTTILGAKVTEGIIKAKAKVRAFRNSKVFGQANLEQLQKNKQNVGEVGLNDECGLKLTGLNGLQEGDTLVFVEEKLVTRKLEN</sequence>
<dbReference type="AlphaFoldDB" id="A0A2H0YR90"/>
<evidence type="ECO:0000256" key="2">
    <source>
        <dbReference type="ARBA" id="ARBA00020675"/>
    </source>
</evidence>
<dbReference type="Pfam" id="PF00009">
    <property type="entry name" value="GTP_EFTU"/>
    <property type="match status" value="1"/>
</dbReference>
<proteinExistence type="inferred from homology"/>
<dbReference type="HAMAP" id="MF_00100_B">
    <property type="entry name" value="IF_2_B"/>
    <property type="match status" value="1"/>
</dbReference>
<keyword evidence="5 7" id="KW-0648">Protein biosynthesis</keyword>
<reference evidence="11" key="1">
    <citation type="submission" date="2017-09" db="EMBL/GenBank/DDBJ databases">
        <title>Depth-based differentiation of microbial function through sediment-hosted aquifers and enrichment of novel symbionts in the deep terrestrial subsurface.</title>
        <authorList>
            <person name="Probst A.J."/>
            <person name="Ladd B."/>
            <person name="Jarett J.K."/>
            <person name="Geller-Mcgrath D.E."/>
            <person name="Sieber C.M.K."/>
            <person name="Emerson J.B."/>
            <person name="Anantharaman K."/>
            <person name="Thomas B.C."/>
            <person name="Malmstrom R."/>
            <person name="Stieglmeier M."/>
            <person name="Klingl A."/>
            <person name="Woyke T."/>
            <person name="Ryan C.M."/>
            <person name="Banfield J.F."/>
        </authorList>
    </citation>
    <scope>NUCLEOTIDE SEQUENCE [LARGE SCALE GENOMIC DNA]</scope>
</reference>
<dbReference type="Pfam" id="PF04760">
    <property type="entry name" value="IF2_N"/>
    <property type="match status" value="1"/>
</dbReference>
<dbReference type="InterPro" id="IPR000795">
    <property type="entry name" value="T_Tr_GTP-bd_dom"/>
</dbReference>
<dbReference type="InterPro" id="IPR009000">
    <property type="entry name" value="Transl_B-barrel_sf"/>
</dbReference>
<dbReference type="EMBL" id="PEXW01000012">
    <property type="protein sequence ID" value="PIS40980.1"/>
    <property type="molecule type" value="Genomic_DNA"/>
</dbReference>
<evidence type="ECO:0000256" key="5">
    <source>
        <dbReference type="ARBA" id="ARBA00022917"/>
    </source>
</evidence>
<dbReference type="Gene3D" id="3.40.50.300">
    <property type="entry name" value="P-loop containing nucleotide triphosphate hydrolases"/>
    <property type="match status" value="1"/>
</dbReference>
<dbReference type="InterPro" id="IPR027417">
    <property type="entry name" value="P-loop_NTPase"/>
</dbReference>
<dbReference type="Gene3D" id="3.40.50.10050">
    <property type="entry name" value="Translation initiation factor IF- 2, domain 3"/>
    <property type="match status" value="1"/>
</dbReference>
<protein>
    <recommendedName>
        <fullName evidence="2 7">Translation initiation factor IF-2</fullName>
    </recommendedName>
</protein>
<dbReference type="InterPro" id="IPR000178">
    <property type="entry name" value="TF_IF2_bacterial-like"/>
</dbReference>
<dbReference type="Pfam" id="PF22042">
    <property type="entry name" value="EF-G_D2"/>
    <property type="match status" value="1"/>
</dbReference>
<dbReference type="InterPro" id="IPR044145">
    <property type="entry name" value="IF2_II"/>
</dbReference>
<dbReference type="FunFam" id="3.40.50.300:FF:000019">
    <property type="entry name" value="Translation initiation factor IF-2"/>
    <property type="match status" value="1"/>
</dbReference>
<dbReference type="FunFam" id="2.40.30.10:FF:000008">
    <property type="entry name" value="Translation initiation factor IF-2"/>
    <property type="match status" value="1"/>
</dbReference>
<evidence type="ECO:0000256" key="4">
    <source>
        <dbReference type="ARBA" id="ARBA00022741"/>
    </source>
</evidence>
<organism evidence="10 11">
    <name type="scientific">Candidatus Kerfeldbacteria bacterium CG08_land_8_20_14_0_20_43_14</name>
    <dbReference type="NCBI Taxonomy" id="2014246"/>
    <lineage>
        <taxon>Bacteria</taxon>
        <taxon>Candidatus Kerfeldiibacteriota</taxon>
    </lineage>
</organism>
<feature type="binding site" evidence="7">
    <location>
        <begin position="217"/>
        <end position="221"/>
    </location>
    <ligand>
        <name>GTP</name>
        <dbReference type="ChEBI" id="CHEBI:37565"/>
    </ligand>
</feature>